<comment type="caution">
    <text evidence="2">The sequence shown here is derived from an EMBL/GenBank/DDBJ whole genome shotgun (WGS) entry which is preliminary data.</text>
</comment>
<keyword evidence="3" id="KW-1185">Reference proteome</keyword>
<dbReference type="EMBL" id="SWBM01000085">
    <property type="protein sequence ID" value="TKC11305.1"/>
    <property type="molecule type" value="Genomic_DNA"/>
</dbReference>
<dbReference type="Pfam" id="PF00385">
    <property type="entry name" value="Chromo"/>
    <property type="match status" value="1"/>
</dbReference>
<dbReference type="InterPro" id="IPR023780">
    <property type="entry name" value="Chromo_domain"/>
</dbReference>
<dbReference type="PANTHER" id="PTHR46148">
    <property type="entry name" value="CHROMO DOMAIN-CONTAINING PROTEIN"/>
    <property type="match status" value="1"/>
</dbReference>
<dbReference type="Proteomes" id="UP000307756">
    <property type="component" value="Unassembled WGS sequence"/>
</dbReference>
<name>A0A4U1CT35_9BACI</name>
<accession>A0A4U1CT35</accession>
<evidence type="ECO:0000259" key="1">
    <source>
        <dbReference type="Pfam" id="PF00385"/>
    </source>
</evidence>
<evidence type="ECO:0000313" key="2">
    <source>
        <dbReference type="EMBL" id="TKC11305.1"/>
    </source>
</evidence>
<dbReference type="RefSeq" id="WP_136833938.1">
    <property type="nucleotide sequence ID" value="NZ_SWBM01000085.1"/>
</dbReference>
<sequence length="67" mass="8259">MLIDPEIELRQDLSYEELLIQILDCEERVLRNKVIPLVKVLWRNHLVEEATWEPEEQMREQYPHLFQ</sequence>
<proteinExistence type="predicted"/>
<dbReference type="InterPro" id="IPR016197">
    <property type="entry name" value="Chromo-like_dom_sf"/>
</dbReference>
<dbReference type="PANTHER" id="PTHR46148:SF44">
    <property type="entry name" value="GAG-POL POLYPROTEIN"/>
    <property type="match status" value="1"/>
</dbReference>
<reference evidence="2 3" key="1">
    <citation type="journal article" date="2011" name="J. Microbiol.">
        <title>Bacillus kyonggiensis sp. nov., isolated from soil of a lettuce field.</title>
        <authorList>
            <person name="Dong K."/>
            <person name="Lee S."/>
        </authorList>
    </citation>
    <scope>NUCLEOTIDE SEQUENCE [LARGE SCALE GENOMIC DNA]</scope>
    <source>
        <strain evidence="2 3">NB22</strain>
    </source>
</reference>
<protein>
    <recommendedName>
        <fullName evidence="1">Chromo domain-containing protein</fullName>
    </recommendedName>
</protein>
<dbReference type="AlphaFoldDB" id="A0A4U1CT35"/>
<organism evidence="2 3">
    <name type="scientific">Robertmurraya kyonggiensis</name>
    <dbReference type="NCBI Taxonomy" id="1037680"/>
    <lineage>
        <taxon>Bacteria</taxon>
        <taxon>Bacillati</taxon>
        <taxon>Bacillota</taxon>
        <taxon>Bacilli</taxon>
        <taxon>Bacillales</taxon>
        <taxon>Bacillaceae</taxon>
        <taxon>Robertmurraya</taxon>
    </lineage>
</organism>
<gene>
    <name evidence="2" type="ORF">FA727_23900</name>
</gene>
<feature type="domain" description="Chromo" evidence="1">
    <location>
        <begin position="27"/>
        <end position="66"/>
    </location>
</feature>
<dbReference type="SUPFAM" id="SSF54160">
    <property type="entry name" value="Chromo domain-like"/>
    <property type="match status" value="1"/>
</dbReference>
<evidence type="ECO:0000313" key="3">
    <source>
        <dbReference type="Proteomes" id="UP000307756"/>
    </source>
</evidence>